<evidence type="ECO:0000313" key="3">
    <source>
        <dbReference type="Proteomes" id="UP000309340"/>
    </source>
</evidence>
<gene>
    <name evidence="2" type="ORF">B0A55_12322</name>
</gene>
<feature type="non-terminal residue" evidence="2">
    <location>
        <position position="94"/>
    </location>
</feature>
<dbReference type="STRING" id="329884.A0A4U0WIR9"/>
<feature type="signal peptide" evidence="1">
    <location>
        <begin position="1"/>
        <end position="25"/>
    </location>
</feature>
<dbReference type="Proteomes" id="UP000309340">
    <property type="component" value="Unassembled WGS sequence"/>
</dbReference>
<evidence type="ECO:0000256" key="1">
    <source>
        <dbReference type="SAM" id="SignalP"/>
    </source>
</evidence>
<comment type="caution">
    <text evidence="2">The sequence shown here is derived from an EMBL/GenBank/DDBJ whole genome shotgun (WGS) entry which is preliminary data.</text>
</comment>
<keyword evidence="1" id="KW-0732">Signal</keyword>
<accession>A0A4U0WIR9</accession>
<proteinExistence type="predicted"/>
<reference evidence="2 3" key="1">
    <citation type="submission" date="2017-03" db="EMBL/GenBank/DDBJ databases">
        <title>Genomes of endolithic fungi from Antarctica.</title>
        <authorList>
            <person name="Coleine C."/>
            <person name="Masonjones S."/>
            <person name="Stajich J.E."/>
        </authorList>
    </citation>
    <scope>NUCLEOTIDE SEQUENCE [LARGE SCALE GENOMIC DNA]</scope>
    <source>
        <strain evidence="2 3">CCFEE 5184</strain>
    </source>
</reference>
<dbReference type="EMBL" id="NAJQ01001006">
    <property type="protein sequence ID" value="TKA62912.1"/>
    <property type="molecule type" value="Genomic_DNA"/>
</dbReference>
<keyword evidence="3" id="KW-1185">Reference proteome</keyword>
<dbReference type="OrthoDB" id="2426396at2759"/>
<evidence type="ECO:0000313" key="2">
    <source>
        <dbReference type="EMBL" id="TKA62912.1"/>
    </source>
</evidence>
<protein>
    <submittedName>
        <fullName evidence="2">Uncharacterized protein</fullName>
    </submittedName>
</protein>
<dbReference type="AlphaFoldDB" id="A0A4U0WIR9"/>
<feature type="chain" id="PRO_5020805911" evidence="1">
    <location>
        <begin position="26"/>
        <end position="94"/>
    </location>
</feature>
<sequence>MKDFTALLSLPASLLSLIAATQVGAQELAWTDALPRAAEQEDVNLRRDFEIPQRLAWQAPAGVRKMSDDEGEKFFLHYWDFGDDMAHPNASVAP</sequence>
<organism evidence="2 3">
    <name type="scientific">Friedmanniomyces simplex</name>
    <dbReference type="NCBI Taxonomy" id="329884"/>
    <lineage>
        <taxon>Eukaryota</taxon>
        <taxon>Fungi</taxon>
        <taxon>Dikarya</taxon>
        <taxon>Ascomycota</taxon>
        <taxon>Pezizomycotina</taxon>
        <taxon>Dothideomycetes</taxon>
        <taxon>Dothideomycetidae</taxon>
        <taxon>Mycosphaerellales</taxon>
        <taxon>Teratosphaeriaceae</taxon>
        <taxon>Friedmanniomyces</taxon>
    </lineage>
</organism>
<name>A0A4U0WIR9_9PEZI</name>